<dbReference type="AlphaFoldDB" id="A0A198UK47"/>
<dbReference type="EMBL" id="LXHC01000016">
    <property type="protein sequence ID" value="OAU96705.1"/>
    <property type="molecule type" value="Genomic_DNA"/>
</dbReference>
<accession>A0A198UK47</accession>
<keyword evidence="3" id="KW-1185">Reference proteome</keyword>
<name>A0A198UK47_MORCA</name>
<reference evidence="2 3" key="1">
    <citation type="journal article" date="2016" name="Genome Biol. Evol.">
        <title>Comparative Genomic Analyses of the Moraxella catarrhalis Serosensitive and Seroresistant Lineages Demonstrate Their Independent Evolution.</title>
        <authorList>
            <person name="Earl J.P."/>
            <person name="de Vries S.P."/>
            <person name="Ahmed A."/>
            <person name="Powell E."/>
            <person name="Schultz M.P."/>
            <person name="Hermans P.W."/>
            <person name="Hill D.J."/>
            <person name="Zhou Z."/>
            <person name="Constantinidou C.I."/>
            <person name="Hu F.Z."/>
            <person name="Bootsma H.J."/>
            <person name="Ehrlich G.D."/>
        </authorList>
    </citation>
    <scope>NUCLEOTIDE SEQUENCE [LARGE SCALE GENOMIC DNA]</scope>
    <source>
        <strain evidence="2 3">Z7542</strain>
    </source>
</reference>
<dbReference type="OrthoDB" id="9923829at2"/>
<dbReference type="PATRIC" id="fig|480.237.peg.1388"/>
<evidence type="ECO:0000313" key="2">
    <source>
        <dbReference type="EMBL" id="OAU96705.1"/>
    </source>
</evidence>
<proteinExistence type="predicted"/>
<evidence type="ECO:0000256" key="1">
    <source>
        <dbReference type="SAM" id="MobiDB-lite"/>
    </source>
</evidence>
<dbReference type="Proteomes" id="UP000078228">
    <property type="component" value="Unassembled WGS sequence"/>
</dbReference>
<organism evidence="2 3">
    <name type="scientific">Moraxella catarrhalis</name>
    <name type="common">Branhamella catarrhalis</name>
    <dbReference type="NCBI Taxonomy" id="480"/>
    <lineage>
        <taxon>Bacteria</taxon>
        <taxon>Pseudomonadati</taxon>
        <taxon>Pseudomonadota</taxon>
        <taxon>Gammaproteobacteria</taxon>
        <taxon>Moraxellales</taxon>
        <taxon>Moraxellaceae</taxon>
        <taxon>Moraxella</taxon>
    </lineage>
</organism>
<feature type="region of interest" description="Disordered" evidence="1">
    <location>
        <begin position="80"/>
        <end position="104"/>
    </location>
</feature>
<sequence length="116" mass="13286">MAKNLLSKKAIKYIVQLRNDEDMRYSYTQIAKLVEENFGVKVCFQTIAYHYKRNKDIDTSSLSQVKPKSKLAELVEQRKAEKSAPQITSQPAARAVQKPYRPSNSLLDENCQYVSA</sequence>
<dbReference type="RefSeq" id="WP_064609664.1">
    <property type="nucleotide sequence ID" value="NZ_LXHB01000002.1"/>
</dbReference>
<comment type="caution">
    <text evidence="2">The sequence shown here is derived from an EMBL/GenBank/DDBJ whole genome shotgun (WGS) entry which is preliminary data.</text>
</comment>
<gene>
    <name evidence="2" type="ORF">AO384_0866</name>
</gene>
<protein>
    <submittedName>
        <fullName evidence="2">Uncharacterized protein</fullName>
    </submittedName>
</protein>
<evidence type="ECO:0000313" key="3">
    <source>
        <dbReference type="Proteomes" id="UP000078228"/>
    </source>
</evidence>